<keyword evidence="3" id="KW-1185">Reference proteome</keyword>
<evidence type="ECO:0000313" key="2">
    <source>
        <dbReference type="EMBL" id="GBG29180.1"/>
    </source>
</evidence>
<sequence length="434" mass="49981">MREAKRHQVIVSNIKRLEELEGDERDKLNTQLKVLDRLSPRCKGANDAANKMLSLFRKCLPDEFGFVRKRNFLHEMRRSYGLDHPEAERLFRIASDNGDEITYKQFRNAFSRIDKSTTFIPESYRPILKRDPDEQAHREAPPSPQPVAPKSFQSMTHAEREAHRQRTRILNALESSHVKMQARFRRAEEEPGGANIRVRTKLTYPEVAQILNEFGVEVSADALANLYGAKDSSESQELTFSQLHRRTADYFAQLEAGDAAVGDDHRNMELKGQYLGCRRMLKPLEDAEKARKKSGAVSEAAASNQHADHTSDAAIPKNDGQENDKEGARRRRRRRRRRRHSALPTVSETMAQIRNPTREEDNIWKAHWTDKTIPKTDRTPGIRITDTGRRMQQGNGDILRWETDSLEPHPLETYRELDTGRSTLSSASFYSDFY</sequence>
<evidence type="ECO:0000313" key="3">
    <source>
        <dbReference type="Proteomes" id="UP000241890"/>
    </source>
</evidence>
<gene>
    <name evidence="2" type="ORF">FCC1311_054022</name>
</gene>
<protein>
    <recommendedName>
        <fullName evidence="4">EF-hand domain-containing protein</fullName>
    </recommendedName>
</protein>
<proteinExistence type="predicted"/>
<dbReference type="InterPro" id="IPR011992">
    <property type="entry name" value="EF-hand-dom_pair"/>
</dbReference>
<feature type="region of interest" description="Disordered" evidence="1">
    <location>
        <begin position="132"/>
        <end position="164"/>
    </location>
</feature>
<organism evidence="2 3">
    <name type="scientific">Hondaea fermentalgiana</name>
    <dbReference type="NCBI Taxonomy" id="2315210"/>
    <lineage>
        <taxon>Eukaryota</taxon>
        <taxon>Sar</taxon>
        <taxon>Stramenopiles</taxon>
        <taxon>Bigyra</taxon>
        <taxon>Labyrinthulomycetes</taxon>
        <taxon>Thraustochytrida</taxon>
        <taxon>Thraustochytriidae</taxon>
        <taxon>Hondaea</taxon>
    </lineage>
</organism>
<dbReference type="EMBL" id="BEYU01000053">
    <property type="protein sequence ID" value="GBG29180.1"/>
    <property type="molecule type" value="Genomic_DNA"/>
</dbReference>
<comment type="caution">
    <text evidence="2">The sequence shown here is derived from an EMBL/GenBank/DDBJ whole genome shotgun (WGS) entry which is preliminary data.</text>
</comment>
<dbReference type="InParanoid" id="A0A2R5GE14"/>
<evidence type="ECO:0000256" key="1">
    <source>
        <dbReference type="SAM" id="MobiDB-lite"/>
    </source>
</evidence>
<dbReference type="Proteomes" id="UP000241890">
    <property type="component" value="Unassembled WGS sequence"/>
</dbReference>
<dbReference type="SUPFAM" id="SSF47473">
    <property type="entry name" value="EF-hand"/>
    <property type="match status" value="1"/>
</dbReference>
<name>A0A2R5GE14_9STRA</name>
<evidence type="ECO:0008006" key="4">
    <source>
        <dbReference type="Google" id="ProtNLM"/>
    </source>
</evidence>
<reference evidence="2 3" key="1">
    <citation type="submission" date="2017-12" db="EMBL/GenBank/DDBJ databases">
        <title>Sequencing, de novo assembly and annotation of complete genome of a new Thraustochytrid species, strain FCC1311.</title>
        <authorList>
            <person name="Sedici K."/>
            <person name="Godart F."/>
            <person name="Aiese Cigliano R."/>
            <person name="Sanseverino W."/>
            <person name="Barakat M."/>
            <person name="Ortet P."/>
            <person name="Marechal E."/>
            <person name="Cagnac O."/>
            <person name="Amato A."/>
        </authorList>
    </citation>
    <scope>NUCLEOTIDE SEQUENCE [LARGE SCALE GENOMIC DNA]</scope>
</reference>
<dbReference type="AlphaFoldDB" id="A0A2R5GE14"/>
<feature type="region of interest" description="Disordered" evidence="1">
    <location>
        <begin position="288"/>
        <end position="345"/>
    </location>
</feature>
<accession>A0A2R5GE14</accession>
<feature type="compositionally biased region" description="Basic residues" evidence="1">
    <location>
        <begin position="328"/>
        <end position="341"/>
    </location>
</feature>